<organism evidence="1 2">
    <name type="scientific">Paenibacillus violae</name>
    <dbReference type="NCBI Taxonomy" id="3077234"/>
    <lineage>
        <taxon>Bacteria</taxon>
        <taxon>Bacillati</taxon>
        <taxon>Bacillota</taxon>
        <taxon>Bacilli</taxon>
        <taxon>Bacillales</taxon>
        <taxon>Paenibacillaceae</taxon>
        <taxon>Paenibacillus</taxon>
    </lineage>
</organism>
<evidence type="ECO:0008006" key="3">
    <source>
        <dbReference type="Google" id="ProtNLM"/>
    </source>
</evidence>
<name>A0ABU3R8W9_9BACL</name>
<accession>A0ABU3R8W9</accession>
<protein>
    <recommendedName>
        <fullName evidence="3">VOC domain-containing protein</fullName>
    </recommendedName>
</protein>
<evidence type="ECO:0000313" key="1">
    <source>
        <dbReference type="EMBL" id="MDU0200719.1"/>
    </source>
</evidence>
<dbReference type="RefSeq" id="WP_315950179.1">
    <property type="nucleotide sequence ID" value="NZ_JAWCUD010000001.1"/>
</dbReference>
<reference evidence="1 2" key="1">
    <citation type="submission" date="2023-10" db="EMBL/GenBank/DDBJ databases">
        <title>Paenibacillus strain PFR10 Genome sequencing and assembly.</title>
        <authorList>
            <person name="Kim I."/>
        </authorList>
    </citation>
    <scope>NUCLEOTIDE SEQUENCE [LARGE SCALE GENOMIC DNA]</scope>
    <source>
        <strain evidence="1 2">PFR10</strain>
    </source>
</reference>
<proteinExistence type="predicted"/>
<gene>
    <name evidence="1" type="ORF">RQP52_06425</name>
</gene>
<sequence length="259" mass="29276">MSHPINAFMPAVFVPVHDLKRAIEWYANLFQRPIVPQPDQDTHGIYIFALEETEIILDRNTWGSPPTVMFDADDIHAAHQFCEHRPHTVLTEAFTDEYISVFNINSHMVCKANRDLGLKPGRPTNAHLRKISRILVHTDDIEDTTAWYEAFVGKSAGSDPRFGDLPAILMDRGPHLLIDDNRLSHSQSKYFEQLQVETRTNPIMIMESPDLDAALAHVHSVGGLVKEGIEKRLGVTCFHFQDPDGNGYLVVEEVDKTAQ</sequence>
<comment type="caution">
    <text evidence="1">The sequence shown here is derived from an EMBL/GenBank/DDBJ whole genome shotgun (WGS) entry which is preliminary data.</text>
</comment>
<evidence type="ECO:0000313" key="2">
    <source>
        <dbReference type="Proteomes" id="UP001260980"/>
    </source>
</evidence>
<dbReference type="Proteomes" id="UP001260980">
    <property type="component" value="Unassembled WGS sequence"/>
</dbReference>
<keyword evidence="2" id="KW-1185">Reference proteome</keyword>
<dbReference type="SUPFAM" id="SSF54593">
    <property type="entry name" value="Glyoxalase/Bleomycin resistance protein/Dihydroxybiphenyl dioxygenase"/>
    <property type="match status" value="2"/>
</dbReference>
<dbReference type="EMBL" id="JAWCUD010000001">
    <property type="protein sequence ID" value="MDU0200719.1"/>
    <property type="molecule type" value="Genomic_DNA"/>
</dbReference>
<dbReference type="Gene3D" id="3.10.180.10">
    <property type="entry name" value="2,3-Dihydroxybiphenyl 1,2-Dioxygenase, domain 1"/>
    <property type="match status" value="2"/>
</dbReference>
<dbReference type="InterPro" id="IPR029068">
    <property type="entry name" value="Glyas_Bleomycin-R_OHBP_Dase"/>
</dbReference>